<evidence type="ECO:0000256" key="2">
    <source>
        <dbReference type="ARBA" id="ARBA00022598"/>
    </source>
</evidence>
<gene>
    <name evidence="5" type="ORF">SAMN04488025_11222</name>
</gene>
<proteinExistence type="inferred from homology"/>
<dbReference type="InterPro" id="IPR020845">
    <property type="entry name" value="AMP-binding_CS"/>
</dbReference>
<accession>A0A1I2NGP5</accession>
<keyword evidence="6" id="KW-1185">Reference proteome</keyword>
<evidence type="ECO:0000259" key="3">
    <source>
        <dbReference type="Pfam" id="PF00501"/>
    </source>
</evidence>
<evidence type="ECO:0000259" key="4">
    <source>
        <dbReference type="Pfam" id="PF13193"/>
    </source>
</evidence>
<dbReference type="EMBL" id="FOOK01000012">
    <property type="protein sequence ID" value="SFG00867.1"/>
    <property type="molecule type" value="Genomic_DNA"/>
</dbReference>
<dbReference type="GO" id="GO:0016878">
    <property type="term" value="F:acid-thiol ligase activity"/>
    <property type="evidence" value="ECO:0007669"/>
    <property type="project" value="UniProtKB-ARBA"/>
</dbReference>
<dbReference type="PANTHER" id="PTHR43767:SF1">
    <property type="entry name" value="NONRIBOSOMAL PEPTIDE SYNTHASE PES1 (EUROFUNG)-RELATED"/>
    <property type="match status" value="1"/>
</dbReference>
<evidence type="ECO:0000313" key="5">
    <source>
        <dbReference type="EMBL" id="SFG00867.1"/>
    </source>
</evidence>
<dbReference type="Pfam" id="PF13193">
    <property type="entry name" value="AMP-binding_C"/>
    <property type="match status" value="1"/>
</dbReference>
<evidence type="ECO:0000313" key="6">
    <source>
        <dbReference type="Proteomes" id="UP000198661"/>
    </source>
</evidence>
<protein>
    <submittedName>
        <fullName evidence="5">Fatty-acyl-CoA synthase</fullName>
    </submittedName>
</protein>
<dbReference type="PANTHER" id="PTHR43767">
    <property type="entry name" value="LONG-CHAIN-FATTY-ACID--COA LIGASE"/>
    <property type="match status" value="1"/>
</dbReference>
<dbReference type="InterPro" id="IPR042099">
    <property type="entry name" value="ANL_N_sf"/>
</dbReference>
<sequence length="497" mass="55034">MYRETGWLEGRKRLAPDQIALVDGETGRRCSYDLLYRRSVRAARYLSEMGISKGDRVAFLAPNDMAVFVCFFACERLGAIFVPLNWRLSPRELNGILEDAGPKVLLFHRRMEHLAAALAAPSIVPLDLLDPDDPPEPEGEEEADYPSLSDPAMILYTGGTTGKPKGVVLTHGSIFWNSINTILSWQLTAKDRALSCLPLFHTGGLNVLSLPVLQAGGTLVIIDRFDPDRVMDVIDRERCTIALMVPTMYHLLIRSPRFAEKSFPTMREFLSGGAPCPREVHRAFANKGLPFREGYGLTEAGPNNFVTDPSTARKKPGTVGKPMLYNQVRIVSEDGTDSPAGSVGEIWIRGGHLFDRYWNNPEATDESLVDGWLRTGDLGMRDEEGDFYIVGRKKEMIVTGGENVYPAEVEQIIAEHPEVEQVVVVGAPDPKWGEAVAAAVVPRKGSCLTGEGLRSYLRGRLAAYKIPKAVLFMDELPKTPVGKIDRRAILRLFVQKD</sequence>
<keyword evidence="2" id="KW-0436">Ligase</keyword>
<comment type="similarity">
    <text evidence="1">Belongs to the ATP-dependent AMP-binding enzyme family.</text>
</comment>
<dbReference type="Proteomes" id="UP000198661">
    <property type="component" value="Unassembled WGS sequence"/>
</dbReference>
<dbReference type="RefSeq" id="WP_245752182.1">
    <property type="nucleotide sequence ID" value="NZ_FOOK01000012.1"/>
</dbReference>
<name>A0A1I2NGP5_9BACL</name>
<organism evidence="5 6">
    <name type="scientific">Planifilum fulgidum</name>
    <dbReference type="NCBI Taxonomy" id="201973"/>
    <lineage>
        <taxon>Bacteria</taxon>
        <taxon>Bacillati</taxon>
        <taxon>Bacillota</taxon>
        <taxon>Bacilli</taxon>
        <taxon>Bacillales</taxon>
        <taxon>Thermoactinomycetaceae</taxon>
        <taxon>Planifilum</taxon>
    </lineage>
</organism>
<dbReference type="FunFam" id="3.30.300.30:FF:000008">
    <property type="entry name" value="2,3-dihydroxybenzoate-AMP ligase"/>
    <property type="match status" value="1"/>
</dbReference>
<reference evidence="5 6" key="1">
    <citation type="submission" date="2016-10" db="EMBL/GenBank/DDBJ databases">
        <authorList>
            <person name="de Groot N.N."/>
        </authorList>
    </citation>
    <scope>NUCLEOTIDE SEQUENCE [LARGE SCALE GENOMIC DNA]</scope>
    <source>
        <strain evidence="5 6">DSM 44945</strain>
    </source>
</reference>
<dbReference type="CDD" id="cd17631">
    <property type="entry name" value="FACL_FadD13-like"/>
    <property type="match status" value="1"/>
</dbReference>
<dbReference type="AlphaFoldDB" id="A0A1I2NGP5"/>
<dbReference type="InterPro" id="IPR045851">
    <property type="entry name" value="AMP-bd_C_sf"/>
</dbReference>
<dbReference type="SUPFAM" id="SSF56801">
    <property type="entry name" value="Acetyl-CoA synthetase-like"/>
    <property type="match status" value="1"/>
</dbReference>
<dbReference type="InterPro" id="IPR025110">
    <property type="entry name" value="AMP-bd_C"/>
</dbReference>
<dbReference type="Gene3D" id="3.30.300.30">
    <property type="match status" value="1"/>
</dbReference>
<feature type="domain" description="AMP-binding enzyme C-terminal" evidence="4">
    <location>
        <begin position="408"/>
        <end position="483"/>
    </location>
</feature>
<dbReference type="Gene3D" id="3.40.50.12780">
    <property type="entry name" value="N-terminal domain of ligase-like"/>
    <property type="match status" value="1"/>
</dbReference>
<dbReference type="InterPro" id="IPR050237">
    <property type="entry name" value="ATP-dep_AMP-bd_enzyme"/>
</dbReference>
<dbReference type="STRING" id="201973.SAMN04488025_11222"/>
<dbReference type="InterPro" id="IPR000873">
    <property type="entry name" value="AMP-dep_synth/lig_dom"/>
</dbReference>
<dbReference type="PROSITE" id="PS00455">
    <property type="entry name" value="AMP_BINDING"/>
    <property type="match status" value="1"/>
</dbReference>
<evidence type="ECO:0000256" key="1">
    <source>
        <dbReference type="ARBA" id="ARBA00006432"/>
    </source>
</evidence>
<feature type="domain" description="AMP-dependent synthetase/ligase" evidence="3">
    <location>
        <begin position="14"/>
        <end position="358"/>
    </location>
</feature>
<dbReference type="Pfam" id="PF00501">
    <property type="entry name" value="AMP-binding"/>
    <property type="match status" value="1"/>
</dbReference>